<dbReference type="AlphaFoldDB" id="A0A828Z2P5"/>
<gene>
    <name evidence="1" type="ORF">LEP1GSC036_2758</name>
</gene>
<protein>
    <submittedName>
        <fullName evidence="1">Uncharacterized protein</fullName>
    </submittedName>
</protein>
<organism evidence="1 2">
    <name type="scientific">Leptospira weilii str. 2006001853</name>
    <dbReference type="NCBI Taxonomy" id="1001589"/>
    <lineage>
        <taxon>Bacteria</taxon>
        <taxon>Pseudomonadati</taxon>
        <taxon>Spirochaetota</taxon>
        <taxon>Spirochaetia</taxon>
        <taxon>Leptospirales</taxon>
        <taxon>Leptospiraceae</taxon>
        <taxon>Leptospira</taxon>
    </lineage>
</organism>
<dbReference type="EMBL" id="AFLV02000039">
    <property type="protein sequence ID" value="EKR64554.1"/>
    <property type="molecule type" value="Genomic_DNA"/>
</dbReference>
<comment type="caution">
    <text evidence="1">The sequence shown here is derived from an EMBL/GenBank/DDBJ whole genome shotgun (WGS) entry which is preliminary data.</text>
</comment>
<evidence type="ECO:0000313" key="1">
    <source>
        <dbReference type="EMBL" id="EKR64554.1"/>
    </source>
</evidence>
<name>A0A828Z2P5_9LEPT</name>
<dbReference type="Proteomes" id="UP000001338">
    <property type="component" value="Unassembled WGS sequence"/>
</dbReference>
<evidence type="ECO:0000313" key="2">
    <source>
        <dbReference type="Proteomes" id="UP000001338"/>
    </source>
</evidence>
<sequence>MKELQFPSSLLRNAVVCKNHGVFILGRRIKKSVLFRKLGRKRKRFQKNNK</sequence>
<reference evidence="1 2" key="1">
    <citation type="submission" date="2012-10" db="EMBL/GenBank/DDBJ databases">
        <authorList>
            <person name="Harkins D.M."/>
            <person name="Durkin A.S."/>
            <person name="Brinkac L.M."/>
            <person name="Haft D.H."/>
            <person name="Selengut J.D."/>
            <person name="Sanka R."/>
            <person name="DePew J."/>
            <person name="Purushe J."/>
            <person name="Whelen A.C."/>
            <person name="Vinetz J.M."/>
            <person name="Sutton G.G."/>
            <person name="Nierman W.C."/>
            <person name="Fouts D.E."/>
        </authorList>
    </citation>
    <scope>NUCLEOTIDE SEQUENCE [LARGE SCALE GENOMIC DNA]</scope>
    <source>
        <strain evidence="1 2">2006001853</strain>
    </source>
</reference>
<accession>A0A828Z2P5</accession>
<proteinExistence type="predicted"/>